<protein>
    <submittedName>
        <fullName evidence="2">Uncharacterized protein</fullName>
    </submittedName>
</protein>
<reference evidence="2" key="1">
    <citation type="journal article" date="2020" name="Nature">
        <title>Giant virus diversity and host interactions through global metagenomics.</title>
        <authorList>
            <person name="Schulz F."/>
            <person name="Roux S."/>
            <person name="Paez-Espino D."/>
            <person name="Jungbluth S."/>
            <person name="Walsh D.A."/>
            <person name="Denef V.J."/>
            <person name="McMahon K.D."/>
            <person name="Konstantinidis K.T."/>
            <person name="Eloe-Fadrosh E.A."/>
            <person name="Kyrpides N.C."/>
            <person name="Woyke T."/>
        </authorList>
    </citation>
    <scope>NUCLEOTIDE SEQUENCE</scope>
    <source>
        <strain evidence="2">GVMAG-M-3300027708-51</strain>
    </source>
</reference>
<name>A0A6C0JFQ6_9ZZZZ</name>
<evidence type="ECO:0000313" key="2">
    <source>
        <dbReference type="EMBL" id="QHU04645.1"/>
    </source>
</evidence>
<sequence length="120" mass="12623">MPTLSASDYTTFVKNKAASLAYANNKVPKTIQTSDQPFATQSALNAQLLASQASLTVTPMQTTLISTALGRVRPYNGYGRVNNPRLPSTVSTSGQGGNMRYVQGSVNTGSPPPLGRPHVA</sequence>
<dbReference type="AlphaFoldDB" id="A0A6C0JFQ6"/>
<feature type="region of interest" description="Disordered" evidence="1">
    <location>
        <begin position="76"/>
        <end position="120"/>
    </location>
</feature>
<dbReference type="EMBL" id="MN740402">
    <property type="protein sequence ID" value="QHU04645.1"/>
    <property type="molecule type" value="Genomic_DNA"/>
</dbReference>
<accession>A0A6C0JFQ6</accession>
<feature type="compositionally biased region" description="Pro residues" evidence="1">
    <location>
        <begin position="110"/>
        <end position="120"/>
    </location>
</feature>
<proteinExistence type="predicted"/>
<evidence type="ECO:0000256" key="1">
    <source>
        <dbReference type="SAM" id="MobiDB-lite"/>
    </source>
</evidence>
<organism evidence="2">
    <name type="scientific">viral metagenome</name>
    <dbReference type="NCBI Taxonomy" id="1070528"/>
    <lineage>
        <taxon>unclassified sequences</taxon>
        <taxon>metagenomes</taxon>
        <taxon>organismal metagenomes</taxon>
    </lineage>
</organism>